<evidence type="ECO:0000256" key="1">
    <source>
        <dbReference type="ARBA" id="ARBA00001947"/>
    </source>
</evidence>
<evidence type="ECO:0000256" key="13">
    <source>
        <dbReference type="ARBA" id="ARBA00023180"/>
    </source>
</evidence>
<dbReference type="InterPro" id="IPR007484">
    <property type="entry name" value="Peptidase_M28"/>
</dbReference>
<evidence type="ECO:0000256" key="5">
    <source>
        <dbReference type="ARBA" id="ARBA00022692"/>
    </source>
</evidence>
<feature type="transmembrane region" description="Helical" evidence="15">
    <location>
        <begin position="384"/>
        <end position="402"/>
    </location>
</feature>
<keyword evidence="13" id="KW-0325">Glycoprotein</keyword>
<keyword evidence="8" id="KW-0256">Endoplasmic reticulum</keyword>
<proteinExistence type="inferred from homology"/>
<dbReference type="Pfam" id="PF22249">
    <property type="entry name" value="ERMP1-TM"/>
    <property type="match status" value="1"/>
</dbReference>
<dbReference type="InterPro" id="IPR048024">
    <property type="entry name" value="Fxna-like_M28_dom"/>
</dbReference>
<dbReference type="EC" id="3.4.-.-" evidence="14"/>
<evidence type="ECO:0000313" key="18">
    <source>
        <dbReference type="EMBL" id="KII83063.1"/>
    </source>
</evidence>
<keyword evidence="7 14" id="KW-0378">Hydrolase</keyword>
<keyword evidence="19" id="KW-1185">Reference proteome</keyword>
<feature type="transmembrane region" description="Helical" evidence="15">
    <location>
        <begin position="423"/>
        <end position="443"/>
    </location>
</feature>
<feature type="transmembrane region" description="Helical" evidence="15">
    <location>
        <begin position="488"/>
        <end position="507"/>
    </location>
</feature>
<evidence type="ECO:0000259" key="17">
    <source>
        <dbReference type="Pfam" id="PF22249"/>
    </source>
</evidence>
<dbReference type="GO" id="GO:0005789">
    <property type="term" value="C:endoplasmic reticulum membrane"/>
    <property type="evidence" value="ECO:0007669"/>
    <property type="project" value="UniProtKB-SubCell"/>
</dbReference>
<keyword evidence="4 14" id="KW-0645">Protease</keyword>
<dbReference type="FunFam" id="3.40.630.10:FF:000008">
    <property type="entry name" value="Endoplasmic reticulum metallopeptidase 1"/>
    <property type="match status" value="1"/>
</dbReference>
<dbReference type="InterPro" id="IPR053974">
    <property type="entry name" value="ERMP1_1-A_TM"/>
</dbReference>
<evidence type="ECO:0000256" key="10">
    <source>
        <dbReference type="ARBA" id="ARBA00022989"/>
    </source>
</evidence>
<feature type="domain" description="Peptidase M28" evidence="16">
    <location>
        <begin position="149"/>
        <end position="342"/>
    </location>
</feature>
<gene>
    <name evidence="18" type="ORF">PLICRDRAFT_180757</name>
</gene>
<dbReference type="PANTHER" id="PTHR12147:SF22">
    <property type="entry name" value="ENDOPLASMIC RETICULUM METALLOPEPTIDASE 1"/>
    <property type="match status" value="1"/>
</dbReference>
<evidence type="ECO:0000256" key="8">
    <source>
        <dbReference type="ARBA" id="ARBA00022824"/>
    </source>
</evidence>
<sequence>MAVKRKQTSKLPSKGVWGPLRSLLALSPVLIGAPLLALKLHYALPVPFTELYNPATNTPQISETRILQHAQHLSETIGFRTVGTSEHAQADAWMVQQAEEIKRQCEEAVARSGGTRKLECEVWRQEGSGSHRFDMMSKRLYKTYVNLSNIVIRISAGTPESKAHAVLVNAHLDSTLPSPGAADDALSVGVMLECARVLVAREEWEPEYAIILLFNHAEESLQDASHLYSTQHPTRDTVRAVINLEAAGTTGRELLFQATSEQMIQAYSHVPRPFGTVFANDVFSSGVLLSDTDFRQFEQYLNVTGLDMAVVGNSYLYHMRKDLVENIQPGVAQHMGENTLALLEHLSSAASPLPELTAGYSRPTTVFFSHLGWFFVYSFATARILYSALLAATLVFVYLSYADPAPALKKGVGRGVWSAQVRGAGAIVLGVLGAIVLPNVQAAVMQRVLGKGMSWFSSEVSTIVLYGPTALAGALASQLLVSRLPEHVLLTSLLLLQAGASAAIQLVGYGSAAMFFLTAAPLLASLVLDTLIRRKGQTVTLWAYALGSLTPLLTGAQLMSTTLDVFVPLTGRIGADAPADNVIATIVAILCAHMFPLVLPFAHRFPRAALRRSVGVLGVAIVIVTAVFAARSPFDAMHQKRLFVLHTENVTTHERHLHISTADGAPGYDALVQDIARTFGRSDAPVHPIVMDDYNSDWDSLYPFSAFLTPYKIELPAIDGAASPWSAGDKFTVTAENDVVDEAAGTRSLTLRIDHPGIIWTVIAFDAHVLKWTLDDNPPAEYARHHIKEASFYGIDTWSVDLVLQLPASGSPALAVNYVGVQEQGMWPAKKAEKEGGGQAMALFEDFDAWLEEKTGGTVEPLLLGSIGGIAVV</sequence>
<evidence type="ECO:0000256" key="11">
    <source>
        <dbReference type="ARBA" id="ARBA00023049"/>
    </source>
</evidence>
<dbReference type="EMBL" id="KN832585">
    <property type="protein sequence ID" value="KII83063.1"/>
    <property type="molecule type" value="Genomic_DNA"/>
</dbReference>
<dbReference type="Proteomes" id="UP000053263">
    <property type="component" value="Unassembled WGS sequence"/>
</dbReference>
<evidence type="ECO:0000256" key="12">
    <source>
        <dbReference type="ARBA" id="ARBA00023136"/>
    </source>
</evidence>
<evidence type="ECO:0000256" key="14">
    <source>
        <dbReference type="RuleBase" id="RU361240"/>
    </source>
</evidence>
<dbReference type="GO" id="GO:0046872">
    <property type="term" value="F:metal ion binding"/>
    <property type="evidence" value="ECO:0007669"/>
    <property type="project" value="UniProtKB-KW"/>
</dbReference>
<evidence type="ECO:0000256" key="2">
    <source>
        <dbReference type="ARBA" id="ARBA00004477"/>
    </source>
</evidence>
<keyword evidence="12 15" id="KW-0472">Membrane</keyword>
<evidence type="ECO:0000256" key="15">
    <source>
        <dbReference type="SAM" id="Phobius"/>
    </source>
</evidence>
<reference evidence="18 19" key="1">
    <citation type="submission" date="2014-06" db="EMBL/GenBank/DDBJ databases">
        <title>Evolutionary Origins and Diversification of the Mycorrhizal Mutualists.</title>
        <authorList>
            <consortium name="DOE Joint Genome Institute"/>
            <consortium name="Mycorrhizal Genomics Consortium"/>
            <person name="Kohler A."/>
            <person name="Kuo A."/>
            <person name="Nagy L.G."/>
            <person name="Floudas D."/>
            <person name="Copeland A."/>
            <person name="Barry K.W."/>
            <person name="Cichocki N."/>
            <person name="Veneault-Fourrey C."/>
            <person name="LaButti K."/>
            <person name="Lindquist E.A."/>
            <person name="Lipzen A."/>
            <person name="Lundell T."/>
            <person name="Morin E."/>
            <person name="Murat C."/>
            <person name="Riley R."/>
            <person name="Ohm R."/>
            <person name="Sun H."/>
            <person name="Tunlid A."/>
            <person name="Henrissat B."/>
            <person name="Grigoriev I.V."/>
            <person name="Hibbett D.S."/>
            <person name="Martin F."/>
        </authorList>
    </citation>
    <scope>NUCLEOTIDE SEQUENCE [LARGE SCALE GENOMIC DNA]</scope>
    <source>
        <strain evidence="18 19">FD-325 SS-3</strain>
    </source>
</reference>
<name>A0A0C9T4L9_PLICR</name>
<feature type="domain" description="Endoplasmic reticulum metallopeptidase 1/1-A TM" evidence="17">
    <location>
        <begin position="440"/>
        <end position="602"/>
    </location>
</feature>
<dbReference type="InterPro" id="IPR045175">
    <property type="entry name" value="M28_fam"/>
</dbReference>
<keyword evidence="9 14" id="KW-0862">Zinc</keyword>
<comment type="similarity">
    <text evidence="3 14">Belongs to the peptidase M28 family.</text>
</comment>
<dbReference type="GO" id="GO:0008235">
    <property type="term" value="F:metalloexopeptidase activity"/>
    <property type="evidence" value="ECO:0007669"/>
    <property type="project" value="InterPro"/>
</dbReference>
<dbReference type="OrthoDB" id="76293at2759"/>
<evidence type="ECO:0000259" key="16">
    <source>
        <dbReference type="Pfam" id="PF04389"/>
    </source>
</evidence>
<evidence type="ECO:0000256" key="7">
    <source>
        <dbReference type="ARBA" id="ARBA00022801"/>
    </source>
</evidence>
<evidence type="ECO:0000256" key="9">
    <source>
        <dbReference type="ARBA" id="ARBA00022833"/>
    </source>
</evidence>
<dbReference type="AlphaFoldDB" id="A0A0C9T4L9"/>
<keyword evidence="6 14" id="KW-0479">Metal-binding</keyword>
<feature type="transmembrane region" description="Helical" evidence="15">
    <location>
        <begin position="582"/>
        <end position="602"/>
    </location>
</feature>
<feature type="transmembrane region" description="Helical" evidence="15">
    <location>
        <begin position="513"/>
        <end position="532"/>
    </location>
</feature>
<feature type="transmembrane region" description="Helical" evidence="15">
    <location>
        <begin position="614"/>
        <end position="634"/>
    </location>
</feature>
<feature type="transmembrane region" description="Helical" evidence="15">
    <location>
        <begin position="539"/>
        <end position="562"/>
    </location>
</feature>
<dbReference type="Pfam" id="PF04389">
    <property type="entry name" value="Peptidase_M28"/>
    <property type="match status" value="1"/>
</dbReference>
<dbReference type="HOGENOM" id="CLU_015120_0_0_1"/>
<dbReference type="Gene3D" id="3.40.630.10">
    <property type="entry name" value="Zn peptidases"/>
    <property type="match status" value="1"/>
</dbReference>
<evidence type="ECO:0000256" key="4">
    <source>
        <dbReference type="ARBA" id="ARBA00022670"/>
    </source>
</evidence>
<keyword evidence="11" id="KW-0482">Metalloprotease</keyword>
<dbReference type="PANTHER" id="PTHR12147">
    <property type="entry name" value="METALLOPEPTIDASE M28 FAMILY MEMBER"/>
    <property type="match status" value="1"/>
</dbReference>
<keyword evidence="5 15" id="KW-0812">Transmembrane</keyword>
<accession>A0A0C9T4L9</accession>
<feature type="transmembrane region" description="Helical" evidence="15">
    <location>
        <begin position="463"/>
        <end position="481"/>
    </location>
</feature>
<protein>
    <recommendedName>
        <fullName evidence="14">Peptide hydrolase</fullName>
        <ecNumber evidence="14">3.4.-.-</ecNumber>
    </recommendedName>
</protein>
<evidence type="ECO:0000313" key="19">
    <source>
        <dbReference type="Proteomes" id="UP000053263"/>
    </source>
</evidence>
<evidence type="ECO:0000256" key="6">
    <source>
        <dbReference type="ARBA" id="ARBA00022723"/>
    </source>
</evidence>
<dbReference type="CDD" id="cd03875">
    <property type="entry name" value="M28_Fxna_like"/>
    <property type="match status" value="1"/>
</dbReference>
<dbReference type="SUPFAM" id="SSF53187">
    <property type="entry name" value="Zn-dependent exopeptidases"/>
    <property type="match status" value="1"/>
</dbReference>
<dbReference type="GO" id="GO:0006508">
    <property type="term" value="P:proteolysis"/>
    <property type="evidence" value="ECO:0007669"/>
    <property type="project" value="UniProtKB-KW"/>
</dbReference>
<organism evidence="18 19">
    <name type="scientific">Plicaturopsis crispa FD-325 SS-3</name>
    <dbReference type="NCBI Taxonomy" id="944288"/>
    <lineage>
        <taxon>Eukaryota</taxon>
        <taxon>Fungi</taxon>
        <taxon>Dikarya</taxon>
        <taxon>Basidiomycota</taxon>
        <taxon>Agaricomycotina</taxon>
        <taxon>Agaricomycetes</taxon>
        <taxon>Agaricomycetidae</taxon>
        <taxon>Amylocorticiales</taxon>
        <taxon>Amylocorticiaceae</taxon>
        <taxon>Plicatura</taxon>
        <taxon>Plicaturopsis crispa</taxon>
    </lineage>
</organism>
<comment type="subcellular location">
    <subcellularLocation>
        <location evidence="2">Endoplasmic reticulum membrane</location>
        <topology evidence="2">Multi-pass membrane protein</topology>
    </subcellularLocation>
</comment>
<comment type="cofactor">
    <cofactor evidence="1">
        <name>Zn(2+)</name>
        <dbReference type="ChEBI" id="CHEBI:29105"/>
    </cofactor>
</comment>
<keyword evidence="10 15" id="KW-1133">Transmembrane helix</keyword>
<evidence type="ECO:0000256" key="3">
    <source>
        <dbReference type="ARBA" id="ARBA00010918"/>
    </source>
</evidence>